<dbReference type="EMBL" id="BMVO01000003">
    <property type="protein sequence ID" value="GHA92861.1"/>
    <property type="molecule type" value="Genomic_DNA"/>
</dbReference>
<dbReference type="InterPro" id="IPR020568">
    <property type="entry name" value="Ribosomal_Su5_D2-typ_SF"/>
</dbReference>
<keyword evidence="2" id="KW-1133">Transmembrane helix</keyword>
<keyword evidence="4" id="KW-1185">Reference proteome</keyword>
<dbReference type="Proteomes" id="UP000599437">
    <property type="component" value="Unassembled WGS sequence"/>
</dbReference>
<dbReference type="SUPFAM" id="SSF54211">
    <property type="entry name" value="Ribosomal protein S5 domain 2-like"/>
    <property type="match status" value="1"/>
</dbReference>
<evidence type="ECO:0000256" key="2">
    <source>
        <dbReference type="SAM" id="Phobius"/>
    </source>
</evidence>
<evidence type="ECO:0000313" key="3">
    <source>
        <dbReference type="EMBL" id="GHA92861.1"/>
    </source>
</evidence>
<reference evidence="4" key="1">
    <citation type="journal article" date="2019" name="Int. J. Syst. Evol. Microbiol.">
        <title>The Global Catalogue of Microorganisms (GCM) 10K type strain sequencing project: providing services to taxonomists for standard genome sequencing and annotation.</title>
        <authorList>
            <consortium name="The Broad Institute Genomics Platform"/>
            <consortium name="The Broad Institute Genome Sequencing Center for Infectious Disease"/>
            <person name="Wu L."/>
            <person name="Ma J."/>
        </authorList>
    </citation>
    <scope>NUCLEOTIDE SEQUENCE [LARGE SCALE GENOMIC DNA]</scope>
    <source>
        <strain evidence="4">JCM 4737</strain>
    </source>
</reference>
<feature type="transmembrane region" description="Helical" evidence="2">
    <location>
        <begin position="154"/>
        <end position="172"/>
    </location>
</feature>
<feature type="compositionally biased region" description="Basic and acidic residues" evidence="1">
    <location>
        <begin position="10"/>
        <end position="19"/>
    </location>
</feature>
<name>A0ABQ3DIQ7_9ACTN</name>
<keyword evidence="2" id="KW-0812">Transmembrane</keyword>
<organism evidence="3 4">
    <name type="scientific">Streptomyces chryseus</name>
    <dbReference type="NCBI Taxonomy" id="68186"/>
    <lineage>
        <taxon>Bacteria</taxon>
        <taxon>Bacillati</taxon>
        <taxon>Actinomycetota</taxon>
        <taxon>Actinomycetes</taxon>
        <taxon>Kitasatosporales</taxon>
        <taxon>Streptomycetaceae</taxon>
        <taxon>Streptomyces</taxon>
    </lineage>
</organism>
<gene>
    <name evidence="3" type="ORF">GCM10010346_14380</name>
</gene>
<evidence type="ECO:0008006" key="5">
    <source>
        <dbReference type="Google" id="ProtNLM"/>
    </source>
</evidence>
<accession>A0ABQ3DIQ7</accession>
<comment type="caution">
    <text evidence="3">The sequence shown here is derived from an EMBL/GenBank/DDBJ whole genome shotgun (WGS) entry which is preliminary data.</text>
</comment>
<proteinExistence type="predicted"/>
<feature type="transmembrane region" description="Helical" evidence="2">
    <location>
        <begin position="192"/>
        <end position="212"/>
    </location>
</feature>
<evidence type="ECO:0000313" key="4">
    <source>
        <dbReference type="Proteomes" id="UP000599437"/>
    </source>
</evidence>
<evidence type="ECO:0000256" key="1">
    <source>
        <dbReference type="SAM" id="MobiDB-lite"/>
    </source>
</evidence>
<sequence>MRRMTAAARTRSDENKGDEIAAQDTTKAAGQEAPAGGRAAADSVVVVGKDDHHDAEAVADAAEADAEAGAAHDDEADDDADLLDEAPAASSSGVGAGAAAVVSTVLGFAALTGTWTSRVAAERQTLIGQLGAQQTDSPADQVAALYGNGWHMTALVNGGFALLALVVAAVVLVRPSFGTPGAGIRPAWVSSFAWAGFALGVLGLLVSAGMYFDLFAAMPTPPAAPTGAGAGQ</sequence>
<feature type="region of interest" description="Disordered" evidence="1">
    <location>
        <begin position="1"/>
        <end position="78"/>
    </location>
</feature>
<protein>
    <recommendedName>
        <fullName evidence="5">Integral membrane protein</fullName>
    </recommendedName>
</protein>
<keyword evidence="2" id="KW-0472">Membrane</keyword>